<feature type="compositionally biased region" description="Gly residues" evidence="1">
    <location>
        <begin position="280"/>
        <end position="291"/>
    </location>
</feature>
<evidence type="ECO:0000313" key="3">
    <source>
        <dbReference type="EMBL" id="HIT75043.1"/>
    </source>
</evidence>
<evidence type="ECO:0000313" key="4">
    <source>
        <dbReference type="Proteomes" id="UP000886842"/>
    </source>
</evidence>
<evidence type="ECO:0000256" key="1">
    <source>
        <dbReference type="SAM" id="MobiDB-lite"/>
    </source>
</evidence>
<keyword evidence="2" id="KW-0812">Transmembrane</keyword>
<sequence length="291" mass="30610">MTTTHGQPSGLSSAGPLLPSDPPRIGPYWLEARLRAAQSGAAYLAHDDAGVEAVVVRLSEGAAQDAAARDRLSGLVNKLHIDTVLARGGQSQDEGRWARKFIPEQGLAAHDDVPEAPWVALQRTGTDADQTLAEHLLAEVELRQLAPQGTPSGPSYRHYWLNRAKPGLARIWPLPWPGRHERAGWVSLLVSWLLTALLLLLALLMVWLLFKDMPPQTPPDPIPSSQSGSGGSGEPSSADPSDPQSGEPSESGSPSMSGEPSDSSSPESGQPSGEPSESSSGGGGGSPRSRL</sequence>
<organism evidence="3 4">
    <name type="scientific">Candidatus Avipropionibacterium avicola</name>
    <dbReference type="NCBI Taxonomy" id="2840701"/>
    <lineage>
        <taxon>Bacteria</taxon>
        <taxon>Bacillati</taxon>
        <taxon>Actinomycetota</taxon>
        <taxon>Actinomycetes</taxon>
        <taxon>Propionibacteriales</taxon>
        <taxon>Propionibacteriaceae</taxon>
        <taxon>Propionibacteriaceae incertae sedis</taxon>
        <taxon>Candidatus Avipropionibacterium</taxon>
    </lineage>
</organism>
<proteinExistence type="predicted"/>
<keyword evidence="2" id="KW-1133">Transmembrane helix</keyword>
<reference evidence="3" key="1">
    <citation type="submission" date="2020-10" db="EMBL/GenBank/DDBJ databases">
        <authorList>
            <person name="Gilroy R."/>
        </authorList>
    </citation>
    <scope>NUCLEOTIDE SEQUENCE</scope>
    <source>
        <strain evidence="3">ChiGjej1B1-24693</strain>
    </source>
</reference>
<feature type="region of interest" description="Disordered" evidence="1">
    <location>
        <begin position="218"/>
        <end position="291"/>
    </location>
</feature>
<name>A0A9D1GY06_9ACTN</name>
<keyword evidence="2" id="KW-0472">Membrane</keyword>
<dbReference type="AlphaFoldDB" id="A0A9D1GY06"/>
<accession>A0A9D1GY06</accession>
<gene>
    <name evidence="3" type="ORF">IAA98_05610</name>
</gene>
<comment type="caution">
    <text evidence="3">The sequence shown here is derived from an EMBL/GenBank/DDBJ whole genome shotgun (WGS) entry which is preliminary data.</text>
</comment>
<feature type="transmembrane region" description="Helical" evidence="2">
    <location>
        <begin position="185"/>
        <end position="210"/>
    </location>
</feature>
<dbReference type="EMBL" id="DVLP01000170">
    <property type="protein sequence ID" value="HIT75043.1"/>
    <property type="molecule type" value="Genomic_DNA"/>
</dbReference>
<protein>
    <submittedName>
        <fullName evidence="3">Uncharacterized protein</fullName>
    </submittedName>
</protein>
<evidence type="ECO:0000256" key="2">
    <source>
        <dbReference type="SAM" id="Phobius"/>
    </source>
</evidence>
<reference evidence="3" key="2">
    <citation type="journal article" date="2021" name="PeerJ">
        <title>Extensive microbial diversity within the chicken gut microbiome revealed by metagenomics and culture.</title>
        <authorList>
            <person name="Gilroy R."/>
            <person name="Ravi A."/>
            <person name="Getino M."/>
            <person name="Pursley I."/>
            <person name="Horton D.L."/>
            <person name="Alikhan N.F."/>
            <person name="Baker D."/>
            <person name="Gharbi K."/>
            <person name="Hall N."/>
            <person name="Watson M."/>
            <person name="Adriaenssens E.M."/>
            <person name="Foster-Nyarko E."/>
            <person name="Jarju S."/>
            <person name="Secka A."/>
            <person name="Antonio M."/>
            <person name="Oren A."/>
            <person name="Chaudhuri R.R."/>
            <person name="La Ragione R."/>
            <person name="Hildebrand F."/>
            <person name="Pallen M.J."/>
        </authorList>
    </citation>
    <scope>NUCLEOTIDE SEQUENCE</scope>
    <source>
        <strain evidence="3">ChiGjej1B1-24693</strain>
    </source>
</reference>
<feature type="compositionally biased region" description="Low complexity" evidence="1">
    <location>
        <begin position="234"/>
        <end position="279"/>
    </location>
</feature>
<dbReference type="Proteomes" id="UP000886842">
    <property type="component" value="Unassembled WGS sequence"/>
</dbReference>